<sequence>MKDESGNVNVRDGDVNTVGFVCTCAGHGGVERQGQAQTGMAGSGQIQGQWYIDSGATHHVTPEAAKVVQGTEYAGASKIIVDAKCGVVPSTHETSGRSSNELLVIPELDKLRGIFASNKNATGEQMYQEGGEEMADVHEEESDSSHGVDEELQEETRVGGGIPYNCNAGGPDSHEDMHDEALAGGSGGSRMEDELCDGCVEGLENGSGSDQSADRNLHSEYEGMQTIVENGVNLCNPNLNNNIDEFDAAIWFTSGYTSNRDIAKFTESVFVRATILPKTISKPSNTNMILGLKEVSSP</sequence>
<organism evidence="1 2">
    <name type="scientific">Hibiscus sabdariffa</name>
    <name type="common">roselle</name>
    <dbReference type="NCBI Taxonomy" id="183260"/>
    <lineage>
        <taxon>Eukaryota</taxon>
        <taxon>Viridiplantae</taxon>
        <taxon>Streptophyta</taxon>
        <taxon>Embryophyta</taxon>
        <taxon>Tracheophyta</taxon>
        <taxon>Spermatophyta</taxon>
        <taxon>Magnoliopsida</taxon>
        <taxon>eudicotyledons</taxon>
        <taxon>Gunneridae</taxon>
        <taxon>Pentapetalae</taxon>
        <taxon>rosids</taxon>
        <taxon>malvids</taxon>
        <taxon>Malvales</taxon>
        <taxon>Malvaceae</taxon>
        <taxon>Malvoideae</taxon>
        <taxon>Hibiscus</taxon>
    </lineage>
</organism>
<gene>
    <name evidence="1" type="ORF">V6N11_051879</name>
</gene>
<dbReference type="EMBL" id="JBBPBN010000001">
    <property type="protein sequence ID" value="KAK9045976.1"/>
    <property type="molecule type" value="Genomic_DNA"/>
</dbReference>
<evidence type="ECO:0000313" key="1">
    <source>
        <dbReference type="EMBL" id="KAK9045976.1"/>
    </source>
</evidence>
<dbReference type="Proteomes" id="UP001396334">
    <property type="component" value="Unassembled WGS sequence"/>
</dbReference>
<keyword evidence="2" id="KW-1185">Reference proteome</keyword>
<accession>A0ABR2U8G8</accession>
<evidence type="ECO:0000313" key="2">
    <source>
        <dbReference type="Proteomes" id="UP001396334"/>
    </source>
</evidence>
<comment type="caution">
    <text evidence="1">The sequence shown here is derived from an EMBL/GenBank/DDBJ whole genome shotgun (WGS) entry which is preliminary data.</text>
</comment>
<name>A0ABR2U8G8_9ROSI</name>
<proteinExistence type="predicted"/>
<reference evidence="1 2" key="1">
    <citation type="journal article" date="2024" name="G3 (Bethesda)">
        <title>Genome assembly of Hibiscus sabdariffa L. provides insights into metabolisms of medicinal natural products.</title>
        <authorList>
            <person name="Kim T."/>
        </authorList>
    </citation>
    <scope>NUCLEOTIDE SEQUENCE [LARGE SCALE GENOMIC DNA]</scope>
    <source>
        <strain evidence="1">TK-2024</strain>
        <tissue evidence="1">Old leaves</tissue>
    </source>
</reference>
<protein>
    <submittedName>
        <fullName evidence="1">Uncharacterized protein</fullName>
    </submittedName>
</protein>